<evidence type="ECO:0000256" key="5">
    <source>
        <dbReference type="PROSITE-ProRule" id="PRU00335"/>
    </source>
</evidence>
<dbReference type="InterPro" id="IPR036271">
    <property type="entry name" value="Tet_transcr_reg_TetR-rel_C_sf"/>
</dbReference>
<evidence type="ECO:0000313" key="8">
    <source>
        <dbReference type="Proteomes" id="UP000243250"/>
    </source>
</evidence>
<gene>
    <name evidence="7" type="ORF">SAMN04488124_3326</name>
</gene>
<dbReference type="SUPFAM" id="SSF48498">
    <property type="entry name" value="Tetracyclin repressor-like, C-terminal domain"/>
    <property type="match status" value="1"/>
</dbReference>
<feature type="DNA-binding region" description="H-T-H motif" evidence="5">
    <location>
        <begin position="26"/>
        <end position="45"/>
    </location>
</feature>
<dbReference type="EMBL" id="FOYS01000006">
    <property type="protein sequence ID" value="SFR67140.1"/>
    <property type="molecule type" value="Genomic_DNA"/>
</dbReference>
<dbReference type="GO" id="GO:0000976">
    <property type="term" value="F:transcription cis-regulatory region binding"/>
    <property type="evidence" value="ECO:0007669"/>
    <property type="project" value="TreeGrafter"/>
</dbReference>
<sequence>MSSDAATDIMDGTHSALRTHGYAELTMQDIADEAGLSKAALHYHFDCKHDLLLAFLDRLLARFRERISDVGGDDAADRLLSLVETVLLPPTDGEPHEFRTALLEIEAQAPYDEAYRSRLERFDEVLTEEVRSILEDGVAEGTFCDDVDPAEAASFVVTYVRGARTENVAVGTALGDSLEAFRGYVERALLAPAATSVTDGGDADDGAGDEVDGE</sequence>
<dbReference type="SUPFAM" id="SSF46689">
    <property type="entry name" value="Homeodomain-like"/>
    <property type="match status" value="1"/>
</dbReference>
<evidence type="ECO:0000256" key="1">
    <source>
        <dbReference type="ARBA" id="ARBA00022491"/>
    </source>
</evidence>
<reference evidence="8" key="1">
    <citation type="submission" date="2016-10" db="EMBL/GenBank/DDBJ databases">
        <authorList>
            <person name="Varghese N."/>
            <person name="Submissions S."/>
        </authorList>
    </citation>
    <scope>NUCLEOTIDE SEQUENCE [LARGE SCALE GENOMIC DNA]</scope>
    <source>
        <strain evidence="8">CGMCC 1.8711</strain>
    </source>
</reference>
<keyword evidence="1" id="KW-0678">Repressor</keyword>
<dbReference type="AlphaFoldDB" id="A0A1I6ILI9"/>
<accession>A0A1I6ILI9</accession>
<dbReference type="STRING" id="555875.SAMN04488124_3326"/>
<evidence type="ECO:0000256" key="4">
    <source>
        <dbReference type="ARBA" id="ARBA00023163"/>
    </source>
</evidence>
<evidence type="ECO:0000259" key="6">
    <source>
        <dbReference type="PROSITE" id="PS50977"/>
    </source>
</evidence>
<dbReference type="InterPro" id="IPR001647">
    <property type="entry name" value="HTH_TetR"/>
</dbReference>
<dbReference type="GO" id="GO:0003700">
    <property type="term" value="F:DNA-binding transcription factor activity"/>
    <property type="evidence" value="ECO:0007669"/>
    <property type="project" value="TreeGrafter"/>
</dbReference>
<dbReference type="PANTHER" id="PTHR30055">
    <property type="entry name" value="HTH-TYPE TRANSCRIPTIONAL REGULATOR RUTR"/>
    <property type="match status" value="1"/>
</dbReference>
<proteinExistence type="predicted"/>
<dbReference type="OrthoDB" id="135877at2157"/>
<organism evidence="7 8">
    <name type="scientific">Halogeometricum limi</name>
    <dbReference type="NCBI Taxonomy" id="555875"/>
    <lineage>
        <taxon>Archaea</taxon>
        <taxon>Methanobacteriati</taxon>
        <taxon>Methanobacteriota</taxon>
        <taxon>Stenosarchaea group</taxon>
        <taxon>Halobacteria</taxon>
        <taxon>Halobacteriales</taxon>
        <taxon>Haloferacaceae</taxon>
        <taxon>Halogeometricum</taxon>
    </lineage>
</organism>
<dbReference type="PRINTS" id="PR00455">
    <property type="entry name" value="HTHTETR"/>
</dbReference>
<keyword evidence="3 5" id="KW-0238">DNA-binding</keyword>
<dbReference type="RefSeq" id="WP_089882999.1">
    <property type="nucleotide sequence ID" value="NZ_FOYS01000006.1"/>
</dbReference>
<dbReference type="InterPro" id="IPR050109">
    <property type="entry name" value="HTH-type_TetR-like_transc_reg"/>
</dbReference>
<dbReference type="Pfam" id="PF13977">
    <property type="entry name" value="TetR_C_6"/>
    <property type="match status" value="1"/>
</dbReference>
<evidence type="ECO:0000256" key="3">
    <source>
        <dbReference type="ARBA" id="ARBA00023125"/>
    </source>
</evidence>
<keyword evidence="8" id="KW-1185">Reference proteome</keyword>
<dbReference type="Gene3D" id="1.10.357.10">
    <property type="entry name" value="Tetracycline Repressor, domain 2"/>
    <property type="match status" value="1"/>
</dbReference>
<dbReference type="PANTHER" id="PTHR30055:SF234">
    <property type="entry name" value="HTH-TYPE TRANSCRIPTIONAL REGULATOR BETI"/>
    <property type="match status" value="1"/>
</dbReference>
<name>A0A1I6ILI9_9EURY</name>
<keyword evidence="2" id="KW-0805">Transcription regulation</keyword>
<keyword evidence="4" id="KW-0804">Transcription</keyword>
<dbReference type="Proteomes" id="UP000243250">
    <property type="component" value="Unassembled WGS sequence"/>
</dbReference>
<dbReference type="InterPro" id="IPR039538">
    <property type="entry name" value="BetI_C"/>
</dbReference>
<dbReference type="PROSITE" id="PS50977">
    <property type="entry name" value="HTH_TETR_2"/>
    <property type="match status" value="1"/>
</dbReference>
<dbReference type="InterPro" id="IPR009057">
    <property type="entry name" value="Homeodomain-like_sf"/>
</dbReference>
<evidence type="ECO:0000256" key="2">
    <source>
        <dbReference type="ARBA" id="ARBA00023015"/>
    </source>
</evidence>
<dbReference type="Pfam" id="PF00440">
    <property type="entry name" value="TetR_N"/>
    <property type="match status" value="1"/>
</dbReference>
<evidence type="ECO:0000313" key="7">
    <source>
        <dbReference type="EMBL" id="SFR67140.1"/>
    </source>
</evidence>
<protein>
    <submittedName>
        <fullName evidence="7">Transcriptional regulator, TetR family</fullName>
    </submittedName>
</protein>
<feature type="domain" description="HTH tetR-type" evidence="6">
    <location>
        <begin position="3"/>
        <end position="63"/>
    </location>
</feature>